<name>A0ACC0AUU5_CATRO</name>
<comment type="caution">
    <text evidence="1">The sequence shown here is derived from an EMBL/GenBank/DDBJ whole genome shotgun (WGS) entry which is preliminary data.</text>
</comment>
<keyword evidence="2" id="KW-1185">Reference proteome</keyword>
<evidence type="ECO:0000313" key="1">
    <source>
        <dbReference type="EMBL" id="KAI5664797.1"/>
    </source>
</evidence>
<accession>A0ACC0AUU5</accession>
<protein>
    <submittedName>
        <fullName evidence="1">Uncharacterized protein</fullName>
    </submittedName>
</protein>
<organism evidence="1 2">
    <name type="scientific">Catharanthus roseus</name>
    <name type="common">Madagascar periwinkle</name>
    <name type="synonym">Vinca rosea</name>
    <dbReference type="NCBI Taxonomy" id="4058"/>
    <lineage>
        <taxon>Eukaryota</taxon>
        <taxon>Viridiplantae</taxon>
        <taxon>Streptophyta</taxon>
        <taxon>Embryophyta</taxon>
        <taxon>Tracheophyta</taxon>
        <taxon>Spermatophyta</taxon>
        <taxon>Magnoliopsida</taxon>
        <taxon>eudicotyledons</taxon>
        <taxon>Gunneridae</taxon>
        <taxon>Pentapetalae</taxon>
        <taxon>asterids</taxon>
        <taxon>lamiids</taxon>
        <taxon>Gentianales</taxon>
        <taxon>Apocynaceae</taxon>
        <taxon>Rauvolfioideae</taxon>
        <taxon>Vinceae</taxon>
        <taxon>Catharanthinae</taxon>
        <taxon>Catharanthus</taxon>
    </lineage>
</organism>
<evidence type="ECO:0000313" key="2">
    <source>
        <dbReference type="Proteomes" id="UP001060085"/>
    </source>
</evidence>
<dbReference type="EMBL" id="CM044705">
    <property type="protein sequence ID" value="KAI5664797.1"/>
    <property type="molecule type" value="Genomic_DNA"/>
</dbReference>
<dbReference type="Proteomes" id="UP001060085">
    <property type="component" value="Linkage Group LG05"/>
</dbReference>
<proteinExistence type="predicted"/>
<sequence length="108" mass="11973">MITTPVVYGCSWRSLVDPVDPTEKTKEKTNGRLEDEPNGQNSERAAEQNVQANFFDKSSTTRTGARDISGKGKCVFGAGCFGLHFDILGSQENGKDEPVHFQKLKEFF</sequence>
<reference evidence="2" key="1">
    <citation type="journal article" date="2023" name="Nat. Plants">
        <title>Single-cell RNA sequencing provides a high-resolution roadmap for understanding the multicellular compartmentation of specialized metabolism.</title>
        <authorList>
            <person name="Sun S."/>
            <person name="Shen X."/>
            <person name="Li Y."/>
            <person name="Li Y."/>
            <person name="Wang S."/>
            <person name="Li R."/>
            <person name="Zhang H."/>
            <person name="Shen G."/>
            <person name="Guo B."/>
            <person name="Wei J."/>
            <person name="Xu J."/>
            <person name="St-Pierre B."/>
            <person name="Chen S."/>
            <person name="Sun C."/>
        </authorList>
    </citation>
    <scope>NUCLEOTIDE SEQUENCE [LARGE SCALE GENOMIC DNA]</scope>
</reference>
<gene>
    <name evidence="1" type="ORF">M9H77_24120</name>
</gene>